<sequence>MENRQINKEQLLQLLNLHLQQHPAFEEGMSFDDINVLANSSYDVRANFNFGGNSVAENYNKFGYIYNEVFKDFLEKQEKERLR</sequence>
<gene>
    <name evidence="1" type="ORF">GA0061071_11374</name>
</gene>
<evidence type="ECO:0000313" key="1">
    <source>
        <dbReference type="EMBL" id="SCC32816.1"/>
    </source>
</evidence>
<proteinExistence type="predicted"/>
<protein>
    <submittedName>
        <fullName evidence="1">Uncharacterized protein</fullName>
    </submittedName>
</protein>
<reference evidence="2" key="1">
    <citation type="submission" date="2016-08" db="EMBL/GenBank/DDBJ databases">
        <authorList>
            <person name="Varghese N."/>
            <person name="Submissions Spin"/>
        </authorList>
    </citation>
    <scope>NUCLEOTIDE SEQUENCE [LARGE SCALE GENOMIC DNA]</scope>
    <source>
        <strain evidence="2">REICA_082</strain>
    </source>
</reference>
<dbReference type="RefSeq" id="WP_139109679.1">
    <property type="nucleotide sequence ID" value="NZ_FMAY01000013.1"/>
</dbReference>
<organism evidence="1 2">
    <name type="scientific">Kosakonia oryzendophytica</name>
    <dbReference type="NCBI Taxonomy" id="1005665"/>
    <lineage>
        <taxon>Bacteria</taxon>
        <taxon>Pseudomonadati</taxon>
        <taxon>Pseudomonadota</taxon>
        <taxon>Gammaproteobacteria</taxon>
        <taxon>Enterobacterales</taxon>
        <taxon>Enterobacteriaceae</taxon>
        <taxon>Kosakonia</taxon>
    </lineage>
</organism>
<evidence type="ECO:0000313" key="2">
    <source>
        <dbReference type="Proteomes" id="UP000198975"/>
    </source>
</evidence>
<dbReference type="Proteomes" id="UP000198975">
    <property type="component" value="Unassembled WGS sequence"/>
</dbReference>
<name>A0A1C4DN71_9ENTR</name>
<accession>A0A1C4DN71</accession>
<keyword evidence="2" id="KW-1185">Reference proteome</keyword>
<dbReference type="AlphaFoldDB" id="A0A1C4DN71"/>
<dbReference type="EMBL" id="FMAY01000013">
    <property type="protein sequence ID" value="SCC32816.1"/>
    <property type="molecule type" value="Genomic_DNA"/>
</dbReference>